<dbReference type="Pfam" id="PF13432">
    <property type="entry name" value="TPR_16"/>
    <property type="match status" value="1"/>
</dbReference>
<dbReference type="PROSITE" id="PS50005">
    <property type="entry name" value="TPR"/>
    <property type="match status" value="1"/>
</dbReference>
<dbReference type="Proteomes" id="UP000030661">
    <property type="component" value="Unassembled WGS sequence"/>
</dbReference>
<feature type="region of interest" description="Disordered" evidence="2">
    <location>
        <begin position="35"/>
        <end position="61"/>
    </location>
</feature>
<evidence type="ECO:0000313" key="5">
    <source>
        <dbReference type="Proteomes" id="UP000030661"/>
    </source>
</evidence>
<evidence type="ECO:0000256" key="3">
    <source>
        <dbReference type="SAM" id="SignalP"/>
    </source>
</evidence>
<dbReference type="InterPro" id="IPR014162">
    <property type="entry name" value="CpoB_C"/>
</dbReference>
<accession>A0A081C9A3</accession>
<gene>
    <name evidence="4" type="ORF">U27_01057</name>
</gene>
<evidence type="ECO:0000256" key="2">
    <source>
        <dbReference type="SAM" id="MobiDB-lite"/>
    </source>
</evidence>
<dbReference type="STRING" id="1499967.U27_01057"/>
<keyword evidence="3" id="KW-0732">Signal</keyword>
<organism evidence="4">
    <name type="scientific">Vecturithrix granuli</name>
    <dbReference type="NCBI Taxonomy" id="1499967"/>
    <lineage>
        <taxon>Bacteria</taxon>
        <taxon>Candidatus Moduliflexota</taxon>
        <taxon>Candidatus Vecturitrichia</taxon>
        <taxon>Candidatus Vecturitrichales</taxon>
        <taxon>Candidatus Vecturitrichaceae</taxon>
        <taxon>Candidatus Vecturithrix</taxon>
    </lineage>
</organism>
<keyword evidence="5" id="KW-1185">Reference proteome</keyword>
<dbReference type="InterPro" id="IPR011990">
    <property type="entry name" value="TPR-like_helical_dom_sf"/>
</dbReference>
<dbReference type="Gene3D" id="1.25.40.10">
    <property type="entry name" value="Tetratricopeptide repeat domain"/>
    <property type="match status" value="1"/>
</dbReference>
<proteinExistence type="predicted"/>
<sequence>MFTPVKKSLIIAIVIMCLLVPSFGYAAIGTEPSTQTSEAVNPLSGPLPSVPSSPGFLPGMQGEGTTSYPPMNFSSSPEANAPYYPQYAPAMPQNAEGMAGMMMMSPYPSYAEGSEMYPSTYQDPYQSPWGPSMPGMGYTGMDSPYAPGMGYPEMNTPYAQGMGYPGMNAPYAPGMGYPDMNVGYPPYAQQYGSADEMYNRARDAYTSGNYRYALSMFQQVATWYPQSDLADNAYYWIGEIYYTGKNYPAAIQSFQTVMYSYPSGNKFPDAMVKMGYAYAEMRQYGIARSILNDVVSRFNNNARIRNLAVKKLNELGNY</sequence>
<evidence type="ECO:0000256" key="1">
    <source>
        <dbReference type="PROSITE-ProRule" id="PRU00339"/>
    </source>
</evidence>
<dbReference type="InterPro" id="IPR019734">
    <property type="entry name" value="TPR_rpt"/>
</dbReference>
<name>A0A081C9A3_VECG1</name>
<protein>
    <submittedName>
        <fullName evidence="4">Tol-pal system protein YbgF</fullName>
    </submittedName>
</protein>
<dbReference type="HOGENOM" id="CLU_917206_0_0_0"/>
<feature type="repeat" description="TPR" evidence="1">
    <location>
        <begin position="231"/>
        <end position="264"/>
    </location>
</feature>
<dbReference type="AlphaFoldDB" id="A0A081C9A3"/>
<keyword evidence="1" id="KW-0802">TPR repeat</keyword>
<dbReference type="SUPFAM" id="SSF48452">
    <property type="entry name" value="TPR-like"/>
    <property type="match status" value="1"/>
</dbReference>
<feature type="signal peptide" evidence="3">
    <location>
        <begin position="1"/>
        <end position="26"/>
    </location>
</feature>
<feature type="compositionally biased region" description="Low complexity" evidence="2">
    <location>
        <begin position="42"/>
        <end position="59"/>
    </location>
</feature>
<dbReference type="NCBIfam" id="TIGR02795">
    <property type="entry name" value="tol_pal_ybgF"/>
    <property type="match status" value="1"/>
</dbReference>
<evidence type="ECO:0000313" key="4">
    <source>
        <dbReference type="EMBL" id="GAK61158.1"/>
    </source>
</evidence>
<dbReference type="eggNOG" id="COG1729">
    <property type="taxonomic scope" value="Bacteria"/>
</dbReference>
<dbReference type="EMBL" id="DF820477">
    <property type="protein sequence ID" value="GAK61158.1"/>
    <property type="molecule type" value="Genomic_DNA"/>
</dbReference>
<reference evidence="4" key="1">
    <citation type="journal article" date="2015" name="PeerJ">
        <title>First genomic representation of candidate bacterial phylum KSB3 points to enhanced environmental sensing as a trigger of wastewater bulking.</title>
        <authorList>
            <person name="Sekiguchi Y."/>
            <person name="Ohashi A."/>
            <person name="Parks D.H."/>
            <person name="Yamauchi T."/>
            <person name="Tyson G.W."/>
            <person name="Hugenholtz P."/>
        </authorList>
    </citation>
    <scope>NUCLEOTIDE SEQUENCE [LARGE SCALE GENOMIC DNA]</scope>
</reference>
<dbReference type="Pfam" id="PF13174">
    <property type="entry name" value="TPR_6"/>
    <property type="match status" value="1"/>
</dbReference>
<feature type="chain" id="PRO_5001755611" evidence="3">
    <location>
        <begin position="27"/>
        <end position="318"/>
    </location>
</feature>